<dbReference type="Pfam" id="PF08386">
    <property type="entry name" value="Abhydrolase_4"/>
    <property type="match status" value="1"/>
</dbReference>
<keyword evidence="3 6" id="KW-0378">Hydrolase</keyword>
<evidence type="ECO:0000313" key="6">
    <source>
        <dbReference type="EMBL" id="NEL54465.1"/>
    </source>
</evidence>
<protein>
    <submittedName>
        <fullName evidence="6">Alpha/beta hydrolase</fullName>
    </submittedName>
</protein>
<dbReference type="InterPro" id="IPR051601">
    <property type="entry name" value="Serine_prot/Carboxylest_S33"/>
</dbReference>
<evidence type="ECO:0000256" key="1">
    <source>
        <dbReference type="ARBA" id="ARBA00010088"/>
    </source>
</evidence>
<feature type="domain" description="Peptidase S33 tripeptidyl aminopeptidase-like C-terminal" evidence="5">
    <location>
        <begin position="415"/>
        <end position="515"/>
    </location>
</feature>
<evidence type="ECO:0000259" key="5">
    <source>
        <dbReference type="Pfam" id="PF08386"/>
    </source>
</evidence>
<dbReference type="InterPro" id="IPR029058">
    <property type="entry name" value="AB_hydrolase_fold"/>
</dbReference>
<feature type="signal peptide" evidence="4">
    <location>
        <begin position="1"/>
        <end position="25"/>
    </location>
</feature>
<dbReference type="PROSITE" id="PS51257">
    <property type="entry name" value="PROKAR_LIPOPROTEIN"/>
    <property type="match status" value="1"/>
</dbReference>
<dbReference type="SUPFAM" id="SSF53474">
    <property type="entry name" value="alpha/beta-Hydrolases"/>
    <property type="match status" value="1"/>
</dbReference>
<gene>
    <name evidence="6" type="ORF">G1H19_10680</name>
</gene>
<dbReference type="EMBL" id="JAAGWK010000012">
    <property type="protein sequence ID" value="NEL54465.1"/>
    <property type="molecule type" value="Genomic_DNA"/>
</dbReference>
<dbReference type="PANTHER" id="PTHR43248">
    <property type="entry name" value="2-SUCCINYL-6-HYDROXY-2,4-CYCLOHEXADIENE-1-CARBOXYLATE SYNTHASE"/>
    <property type="match status" value="1"/>
</dbReference>
<evidence type="ECO:0000256" key="3">
    <source>
        <dbReference type="ARBA" id="ARBA00022801"/>
    </source>
</evidence>
<organism evidence="6 7">
    <name type="scientific">Goekera deserti</name>
    <dbReference type="NCBI Taxonomy" id="2497753"/>
    <lineage>
        <taxon>Bacteria</taxon>
        <taxon>Bacillati</taxon>
        <taxon>Actinomycetota</taxon>
        <taxon>Actinomycetes</taxon>
        <taxon>Geodermatophilales</taxon>
        <taxon>Geodermatophilaceae</taxon>
        <taxon>Goekera</taxon>
    </lineage>
</organism>
<dbReference type="Gene3D" id="3.40.50.1820">
    <property type="entry name" value="alpha/beta hydrolase"/>
    <property type="match status" value="1"/>
</dbReference>
<evidence type="ECO:0000256" key="4">
    <source>
        <dbReference type="SAM" id="SignalP"/>
    </source>
</evidence>
<dbReference type="InterPro" id="IPR013595">
    <property type="entry name" value="Pept_S33_TAP-like_C"/>
</dbReference>
<proteinExistence type="inferred from homology"/>
<keyword evidence="2 4" id="KW-0732">Signal</keyword>
<comment type="caution">
    <text evidence="6">The sequence shown here is derived from an EMBL/GenBank/DDBJ whole genome shotgun (WGS) entry which is preliminary data.</text>
</comment>
<dbReference type="GO" id="GO:0016787">
    <property type="term" value="F:hydrolase activity"/>
    <property type="evidence" value="ECO:0007669"/>
    <property type="project" value="UniProtKB-KW"/>
</dbReference>
<name>A0A7K3WDB1_9ACTN</name>
<feature type="chain" id="PRO_5029685936" evidence="4">
    <location>
        <begin position="26"/>
        <end position="518"/>
    </location>
</feature>
<dbReference type="PANTHER" id="PTHR43248:SF29">
    <property type="entry name" value="TRIPEPTIDYL AMINOPEPTIDASE"/>
    <property type="match status" value="1"/>
</dbReference>
<reference evidence="6 7" key="1">
    <citation type="submission" date="2020-02" db="EMBL/GenBank/DDBJ databases">
        <title>The whole genome sequence of CPCC 205119.</title>
        <authorList>
            <person name="Jiang Z."/>
        </authorList>
    </citation>
    <scope>NUCLEOTIDE SEQUENCE [LARGE SCALE GENOMIC DNA]</scope>
    <source>
        <strain evidence="6 7">CPCC 205119</strain>
    </source>
</reference>
<dbReference type="RefSeq" id="WP_152727532.1">
    <property type="nucleotide sequence ID" value="NZ_JAABOZ010000001.1"/>
</dbReference>
<dbReference type="AlphaFoldDB" id="A0A7K3WDB1"/>
<keyword evidence="7" id="KW-1185">Reference proteome</keyword>
<comment type="similarity">
    <text evidence="1">Belongs to the peptidase S33 family.</text>
</comment>
<accession>A0A7K3WDB1</accession>
<dbReference type="Proteomes" id="UP000470470">
    <property type="component" value="Unassembled WGS sequence"/>
</dbReference>
<sequence>MSVPKRLAALATGLLLGLTGCTSFSETDGAAAPAAASATPTPEQVDAIAWTDCDSEIQQLIAGQPGAERDLSFECGRTDVPVTYDDPDGPTLQLFMIRVVMAGQTDREGSLLVNPGGPGGSGVDAVVGLALTLPVEVLQRFDLVGFDPRGVGLSSPVECVDAELKDRSAASEPQPTTPEQLDDAFALTREVADACADEYGEGLGAFSTVATARDMDRLRQALGDEQLSYLGYSYGTTLGSTYAELFPENVRALVLDGAVDPDATEQESAEGQARAFEAAFDAFAANCTGLLAGCPIGADPRGFVTSLLAQARTAPIPSSEAGETRQATAGHVFTAVLAALYDTSSWPQLAQALASAQAGDSAGVFTLADSYNGRFPDGTYSNITDANLAINCADTDEEYTEAQVRALVADWSVRYPLFGAGSASSLYTCSVWDAPRTPLPERDAQGSAPIVVVGTEGDPATPYPGAVDMAEDLDAGVLLTWQGNGHTAYPKTPCVTAAVDAYLTDLTVPADGLVCPAA</sequence>
<evidence type="ECO:0000256" key="2">
    <source>
        <dbReference type="ARBA" id="ARBA00022729"/>
    </source>
</evidence>
<evidence type="ECO:0000313" key="7">
    <source>
        <dbReference type="Proteomes" id="UP000470470"/>
    </source>
</evidence>